<name>A0ABU7L4Z0_9NOCA</name>
<protein>
    <submittedName>
        <fullName evidence="1">Uncharacterized protein</fullName>
    </submittedName>
</protein>
<comment type="caution">
    <text evidence="1">The sequence shown here is derived from an EMBL/GenBank/DDBJ whole genome shotgun (WGS) entry which is preliminary data.</text>
</comment>
<proteinExistence type="predicted"/>
<evidence type="ECO:0000313" key="2">
    <source>
        <dbReference type="Proteomes" id="UP001336020"/>
    </source>
</evidence>
<evidence type="ECO:0000313" key="1">
    <source>
        <dbReference type="EMBL" id="MEE2056604.1"/>
    </source>
</evidence>
<dbReference type="EMBL" id="JAUTXY010000001">
    <property type="protein sequence ID" value="MEE2056604.1"/>
    <property type="molecule type" value="Genomic_DNA"/>
</dbReference>
<sequence>MTKIERPANHRCRRCGSTERRHFTASGLCRKCGQADNYSQQEAES</sequence>
<accession>A0ABU7L4Z0</accession>
<organism evidence="1 2">
    <name type="scientific">Rhodococcus artemisiae</name>
    <dbReference type="NCBI Taxonomy" id="714159"/>
    <lineage>
        <taxon>Bacteria</taxon>
        <taxon>Bacillati</taxon>
        <taxon>Actinomycetota</taxon>
        <taxon>Actinomycetes</taxon>
        <taxon>Mycobacteriales</taxon>
        <taxon>Nocardiaceae</taxon>
        <taxon>Rhodococcus</taxon>
    </lineage>
</organism>
<gene>
    <name evidence="1" type="ORF">Q7514_03555</name>
</gene>
<reference evidence="1 2" key="1">
    <citation type="submission" date="2023-07" db="EMBL/GenBank/DDBJ databases">
        <authorList>
            <person name="Girao M."/>
            <person name="Carvalho M.F."/>
        </authorList>
    </citation>
    <scope>NUCLEOTIDE SEQUENCE [LARGE SCALE GENOMIC DNA]</scope>
    <source>
        <strain evidence="1 2">YIM65754</strain>
    </source>
</reference>
<dbReference type="RefSeq" id="WP_330131849.1">
    <property type="nucleotide sequence ID" value="NZ_JAUTXY010000001.1"/>
</dbReference>
<dbReference type="Proteomes" id="UP001336020">
    <property type="component" value="Unassembled WGS sequence"/>
</dbReference>
<keyword evidence="2" id="KW-1185">Reference proteome</keyword>